<organism evidence="5 6">
    <name type="scientific">Mizuhopecten yessoensis</name>
    <name type="common">Japanese scallop</name>
    <name type="synonym">Patinopecten yessoensis</name>
    <dbReference type="NCBI Taxonomy" id="6573"/>
    <lineage>
        <taxon>Eukaryota</taxon>
        <taxon>Metazoa</taxon>
        <taxon>Spiralia</taxon>
        <taxon>Lophotrochozoa</taxon>
        <taxon>Mollusca</taxon>
        <taxon>Bivalvia</taxon>
        <taxon>Autobranchia</taxon>
        <taxon>Pteriomorphia</taxon>
        <taxon>Pectinida</taxon>
        <taxon>Pectinoidea</taxon>
        <taxon>Pectinidae</taxon>
        <taxon>Mizuhopecten</taxon>
    </lineage>
</organism>
<reference evidence="5 6" key="1">
    <citation type="journal article" date="2017" name="Nat. Ecol. Evol.">
        <title>Scallop genome provides insights into evolution of bilaterian karyotype and development.</title>
        <authorList>
            <person name="Wang S."/>
            <person name="Zhang J."/>
            <person name="Jiao W."/>
            <person name="Li J."/>
            <person name="Xun X."/>
            <person name="Sun Y."/>
            <person name="Guo X."/>
            <person name="Huan P."/>
            <person name="Dong B."/>
            <person name="Zhang L."/>
            <person name="Hu X."/>
            <person name="Sun X."/>
            <person name="Wang J."/>
            <person name="Zhao C."/>
            <person name="Wang Y."/>
            <person name="Wang D."/>
            <person name="Huang X."/>
            <person name="Wang R."/>
            <person name="Lv J."/>
            <person name="Li Y."/>
            <person name="Zhang Z."/>
            <person name="Liu B."/>
            <person name="Lu W."/>
            <person name="Hui Y."/>
            <person name="Liang J."/>
            <person name="Zhou Z."/>
            <person name="Hou R."/>
            <person name="Li X."/>
            <person name="Liu Y."/>
            <person name="Li H."/>
            <person name="Ning X."/>
            <person name="Lin Y."/>
            <person name="Zhao L."/>
            <person name="Xing Q."/>
            <person name="Dou J."/>
            <person name="Li Y."/>
            <person name="Mao J."/>
            <person name="Guo H."/>
            <person name="Dou H."/>
            <person name="Li T."/>
            <person name="Mu C."/>
            <person name="Jiang W."/>
            <person name="Fu Q."/>
            <person name="Fu X."/>
            <person name="Miao Y."/>
            <person name="Liu J."/>
            <person name="Yu Q."/>
            <person name="Li R."/>
            <person name="Liao H."/>
            <person name="Li X."/>
            <person name="Kong Y."/>
            <person name="Jiang Z."/>
            <person name="Chourrout D."/>
            <person name="Li R."/>
            <person name="Bao Z."/>
        </authorList>
    </citation>
    <scope>NUCLEOTIDE SEQUENCE [LARGE SCALE GENOMIC DNA]</scope>
    <source>
        <strain evidence="5 6">PY_sf001</strain>
    </source>
</reference>
<sequence>MEKVSKYEISPLIAILNMIKVNYFGETEIYKTLLAVLCDYDTRNLINKEKTKHYIQLLLADQQDLAKSLITFLPGEPNADDIPLGQSPITNTTTVNLKRHKKSRHKAKKKSKHKSKQSNIRCRVVLQPPYLATPPKASDSSVADLTTGTPTTVNKYATSEASITPAPTKDSVSPLTSFPEEVCNTQNLSSRCDSEVIHSESIRSKSPIFSNSNAKPVVITTAVNNDSKCYPMPFSMYDSCGFPLKNFRETGQKLSPLVSHRQTSVSAADIGTHMTMPLESISQQIIPETKMSELPSLTSVFLNKPGNSCTLPSAVQPYHSASRMLPLYNLSRNLPRMGDQVTYSTSSHEPHMNSGLEHPSLSNNCVSVSHRTEPTVPVQATLPYKAFTDTCLPHNFIHKPEALLPGQTPKAYNPVQWATRFEHFSAMTVGRTFHNNATGHLQPPPVSQLTCTTGHASQNPPVPHLYTLPKTSAQVPFIPSQVEQHVAQLSHAKSPLHYTMAQTSHSAGKKIFLGTNSNLSAFPYTRQMVLPDGQTQNLYLKRSSINIPDINVTSDIDNAQTSRATGSGNSFLEDPKQGNTNVPQVPLQNVRDVNIGVPRTVSADCSMLQQIGDAKQSLQAPVPFFIADPRMSQLQHPENMDLLGGRGDANILEALPKPRKVTMSANSSVRKKLRLTPKVSKHQANKVLF</sequence>
<proteinExistence type="predicted"/>
<dbReference type="Proteomes" id="UP000242188">
    <property type="component" value="Unassembled WGS sequence"/>
</dbReference>
<evidence type="ECO:0000313" key="5">
    <source>
        <dbReference type="EMBL" id="OWF54085.1"/>
    </source>
</evidence>
<evidence type="ECO:0000256" key="1">
    <source>
        <dbReference type="ARBA" id="ARBA00004123"/>
    </source>
</evidence>
<dbReference type="AlphaFoldDB" id="A0A210QZJ5"/>
<dbReference type="GO" id="GO:0006355">
    <property type="term" value="P:regulation of DNA-templated transcription"/>
    <property type="evidence" value="ECO:0007669"/>
    <property type="project" value="InterPro"/>
</dbReference>
<evidence type="ECO:0000256" key="4">
    <source>
        <dbReference type="SAM" id="MobiDB-lite"/>
    </source>
</evidence>
<dbReference type="InterPro" id="IPR036600">
    <property type="entry name" value="PAH_sf"/>
</dbReference>
<dbReference type="GO" id="GO:0005634">
    <property type="term" value="C:nucleus"/>
    <property type="evidence" value="ECO:0007669"/>
    <property type="project" value="UniProtKB-SubCell"/>
</dbReference>
<name>A0A210QZJ5_MIZYE</name>
<dbReference type="SUPFAM" id="SSF47762">
    <property type="entry name" value="PAH2 domain"/>
    <property type="match status" value="1"/>
</dbReference>
<dbReference type="PROSITE" id="PS51477">
    <property type="entry name" value="PAH"/>
    <property type="match status" value="1"/>
</dbReference>
<evidence type="ECO:0000256" key="3">
    <source>
        <dbReference type="PROSITE-ProRule" id="PRU00810"/>
    </source>
</evidence>
<comment type="caution">
    <text evidence="5">The sequence shown here is derived from an EMBL/GenBank/DDBJ whole genome shotgun (WGS) entry which is preliminary data.</text>
</comment>
<dbReference type="EMBL" id="NEDP02001165">
    <property type="protein sequence ID" value="OWF54085.1"/>
    <property type="molecule type" value="Genomic_DNA"/>
</dbReference>
<gene>
    <name evidence="5" type="ORF">KP79_PYT15231</name>
</gene>
<feature type="compositionally biased region" description="Basic residues" evidence="4">
    <location>
        <begin position="99"/>
        <end position="116"/>
    </location>
</feature>
<dbReference type="OrthoDB" id="6162741at2759"/>
<feature type="region of interest" description="Disordered" evidence="4">
    <location>
        <begin position="99"/>
        <end position="118"/>
    </location>
</feature>
<accession>A0A210QZJ5</accession>
<keyword evidence="6" id="KW-1185">Reference proteome</keyword>
<comment type="subcellular location">
    <subcellularLocation>
        <location evidence="1 3">Nucleus</location>
    </subcellularLocation>
</comment>
<dbReference type="InterPro" id="IPR003822">
    <property type="entry name" value="PAH"/>
</dbReference>
<evidence type="ECO:0000313" key="6">
    <source>
        <dbReference type="Proteomes" id="UP000242188"/>
    </source>
</evidence>
<protein>
    <submittedName>
        <fullName evidence="5">Uncharacterized protein</fullName>
    </submittedName>
</protein>
<evidence type="ECO:0000256" key="2">
    <source>
        <dbReference type="ARBA" id="ARBA00023242"/>
    </source>
</evidence>
<keyword evidence="2 3" id="KW-0539">Nucleus</keyword>